<dbReference type="RefSeq" id="WP_148344465.1">
    <property type="nucleotide sequence ID" value="NZ_VSFG01000004.1"/>
</dbReference>
<name>A0A5D0NL13_9ACTN</name>
<evidence type="ECO:0000256" key="1">
    <source>
        <dbReference type="SAM" id="MobiDB-lite"/>
    </source>
</evidence>
<dbReference type="EMBL" id="VSFG01000004">
    <property type="protein sequence ID" value="TYB44999.1"/>
    <property type="molecule type" value="Genomic_DNA"/>
</dbReference>
<evidence type="ECO:0000313" key="3">
    <source>
        <dbReference type="Proteomes" id="UP000323380"/>
    </source>
</evidence>
<gene>
    <name evidence="2" type="ORF">FXF69_23025</name>
</gene>
<dbReference type="AlphaFoldDB" id="A0A5D0NL13"/>
<sequence>MTPSSPGRRYAPVFAWLPEWPPAGSRCPRITVRLAAGPPPTVPIPPQTPPVPGPQDEPKWSFGEITNRSDQPHTIHYRSGTDQDAALEIGDKAMYFTRSVTGQNGTVKIEGFPAKRDWDFQDGAVLDITINSDTSFVLTDRKQNKQVAAGKLLTASEIGATHRPS</sequence>
<dbReference type="Proteomes" id="UP000323380">
    <property type="component" value="Unassembled WGS sequence"/>
</dbReference>
<keyword evidence="3" id="KW-1185">Reference proteome</keyword>
<comment type="caution">
    <text evidence="2">The sequence shown here is derived from an EMBL/GenBank/DDBJ whole genome shotgun (WGS) entry which is preliminary data.</text>
</comment>
<feature type="region of interest" description="Disordered" evidence="1">
    <location>
        <begin position="36"/>
        <end position="61"/>
    </location>
</feature>
<reference evidence="2 3" key="1">
    <citation type="submission" date="2019-08" db="EMBL/GenBank/DDBJ databases">
        <title>Actinomadura sp. nov. CYP1-5 isolated from mountain soil.</title>
        <authorList>
            <person name="Songsumanus A."/>
            <person name="Kuncharoen N."/>
            <person name="Kudo T."/>
            <person name="Yuki M."/>
            <person name="Igarashi Y."/>
            <person name="Tanasupawat S."/>
        </authorList>
    </citation>
    <scope>NUCLEOTIDE SEQUENCE [LARGE SCALE GENOMIC DNA]</scope>
    <source>
        <strain evidence="2 3">JCM 14158</strain>
    </source>
</reference>
<accession>A0A5D0NL13</accession>
<evidence type="ECO:0000313" key="2">
    <source>
        <dbReference type="EMBL" id="TYB44999.1"/>
    </source>
</evidence>
<protein>
    <submittedName>
        <fullName evidence="2">Uncharacterized protein</fullName>
    </submittedName>
</protein>
<proteinExistence type="predicted"/>
<organism evidence="2 3">
    <name type="scientific">Actinomadura chibensis</name>
    <dbReference type="NCBI Taxonomy" id="392828"/>
    <lineage>
        <taxon>Bacteria</taxon>
        <taxon>Bacillati</taxon>
        <taxon>Actinomycetota</taxon>
        <taxon>Actinomycetes</taxon>
        <taxon>Streptosporangiales</taxon>
        <taxon>Thermomonosporaceae</taxon>
        <taxon>Actinomadura</taxon>
    </lineage>
</organism>
<feature type="compositionally biased region" description="Pro residues" evidence="1">
    <location>
        <begin position="37"/>
        <end position="55"/>
    </location>
</feature>